<keyword evidence="4" id="KW-1185">Reference proteome</keyword>
<reference evidence="3 4" key="2">
    <citation type="submission" date="2019-01" db="EMBL/GenBank/DDBJ databases">
        <title>The decoding of complex shrimp genome reveals the adaptation for benthos swimmer, frequently molting mechanism and breeding impact on genome.</title>
        <authorList>
            <person name="Sun Y."/>
            <person name="Gao Y."/>
            <person name="Yu Y."/>
        </authorList>
    </citation>
    <scope>NUCLEOTIDE SEQUENCE [LARGE SCALE GENOMIC DNA]</scope>
    <source>
        <tissue evidence="3">Muscle</tissue>
    </source>
</reference>
<dbReference type="GO" id="GO:0005576">
    <property type="term" value="C:extracellular region"/>
    <property type="evidence" value="ECO:0007669"/>
    <property type="project" value="InterPro"/>
</dbReference>
<gene>
    <name evidence="3" type="ORF">C7M84_005484</name>
</gene>
<feature type="domain" description="WAP" evidence="2">
    <location>
        <begin position="95"/>
        <end position="148"/>
    </location>
</feature>
<reference evidence="3 4" key="1">
    <citation type="submission" date="2018-04" db="EMBL/GenBank/DDBJ databases">
        <authorList>
            <person name="Zhang X."/>
            <person name="Yuan J."/>
            <person name="Li F."/>
            <person name="Xiang J."/>
        </authorList>
    </citation>
    <scope>NUCLEOTIDE SEQUENCE [LARGE SCALE GENOMIC DNA]</scope>
    <source>
        <tissue evidence="3">Muscle</tissue>
    </source>
</reference>
<dbReference type="EMBL" id="QCYY01001708">
    <property type="protein sequence ID" value="ROT75951.1"/>
    <property type="molecule type" value="Genomic_DNA"/>
</dbReference>
<dbReference type="Pfam" id="PF00095">
    <property type="entry name" value="WAP"/>
    <property type="match status" value="1"/>
</dbReference>
<feature type="chain" id="PRO_5018782827" evidence="1">
    <location>
        <begin position="24"/>
        <end position="151"/>
    </location>
</feature>
<proteinExistence type="predicted"/>
<name>A0A3R7MGM3_PENVA</name>
<keyword evidence="1" id="KW-0732">Signal</keyword>
<dbReference type="Proteomes" id="UP000283509">
    <property type="component" value="Unassembled WGS sequence"/>
</dbReference>
<feature type="signal peptide" evidence="1">
    <location>
        <begin position="1"/>
        <end position="23"/>
    </location>
</feature>
<evidence type="ECO:0000313" key="3">
    <source>
        <dbReference type="EMBL" id="ROT75951.1"/>
    </source>
</evidence>
<dbReference type="PROSITE" id="PS51390">
    <property type="entry name" value="WAP"/>
    <property type="match status" value="1"/>
</dbReference>
<comment type="caution">
    <text evidence="3">The sequence shown here is derived from an EMBL/GenBank/DDBJ whole genome shotgun (WGS) entry which is preliminary data.</text>
</comment>
<dbReference type="SUPFAM" id="SSF57256">
    <property type="entry name" value="Elafin-like"/>
    <property type="match status" value="1"/>
</dbReference>
<dbReference type="SMART" id="SM00217">
    <property type="entry name" value="WAP"/>
    <property type="match status" value="1"/>
</dbReference>
<sequence length="151" mass="15168">MVSGKPSVAVALLVAALAPLALASETRHYAPHTAVLGGVAGLHGAGVAGGVGHGLSAGLGHGLGAGLGLGHGVAAGFGQCKNWCKAPSGRYECCDDLKPGQCPPVRPTCPSVRSDLPPTPCTNDAYCPGTDKCCYDVCLEHRTCKPVSAFY</sequence>
<evidence type="ECO:0000256" key="1">
    <source>
        <dbReference type="SAM" id="SignalP"/>
    </source>
</evidence>
<dbReference type="AlphaFoldDB" id="A0A3R7MGM3"/>
<protein>
    <submittedName>
        <fullName evidence="3">Crustin 3</fullName>
    </submittedName>
</protein>
<dbReference type="GO" id="GO:0030414">
    <property type="term" value="F:peptidase inhibitor activity"/>
    <property type="evidence" value="ECO:0007669"/>
    <property type="project" value="InterPro"/>
</dbReference>
<dbReference type="OrthoDB" id="6370971at2759"/>
<evidence type="ECO:0000313" key="4">
    <source>
        <dbReference type="Proteomes" id="UP000283509"/>
    </source>
</evidence>
<organism evidence="3 4">
    <name type="scientific">Penaeus vannamei</name>
    <name type="common">Whiteleg shrimp</name>
    <name type="synonym">Litopenaeus vannamei</name>
    <dbReference type="NCBI Taxonomy" id="6689"/>
    <lineage>
        <taxon>Eukaryota</taxon>
        <taxon>Metazoa</taxon>
        <taxon>Ecdysozoa</taxon>
        <taxon>Arthropoda</taxon>
        <taxon>Crustacea</taxon>
        <taxon>Multicrustacea</taxon>
        <taxon>Malacostraca</taxon>
        <taxon>Eumalacostraca</taxon>
        <taxon>Eucarida</taxon>
        <taxon>Decapoda</taxon>
        <taxon>Dendrobranchiata</taxon>
        <taxon>Penaeoidea</taxon>
        <taxon>Penaeidae</taxon>
        <taxon>Penaeus</taxon>
    </lineage>
</organism>
<evidence type="ECO:0000259" key="2">
    <source>
        <dbReference type="PROSITE" id="PS51390"/>
    </source>
</evidence>
<dbReference type="InterPro" id="IPR036645">
    <property type="entry name" value="Elafin-like_sf"/>
</dbReference>
<accession>A0A3R7MGM3</accession>
<dbReference type="InterPro" id="IPR008197">
    <property type="entry name" value="WAP_dom"/>
</dbReference>
<dbReference type="Gene3D" id="4.10.75.10">
    <property type="entry name" value="Elafin-like"/>
    <property type="match status" value="1"/>
</dbReference>